<reference evidence="6" key="1">
    <citation type="journal article" date="2021" name="Antonie Van Leeuwenhoek">
        <title>Draft genome and description of Waterburya agarophytonicola gen. nov. sp. nov. (Pleurocapsales, Cyanobacteria): a seaweed symbiont.</title>
        <authorList>
            <person name="Bonthond G."/>
            <person name="Shalygin S."/>
            <person name="Bayer T."/>
            <person name="Weinberger F."/>
        </authorList>
    </citation>
    <scope>NUCLEOTIDE SEQUENCE</scope>
    <source>
        <strain evidence="6">KI4</strain>
    </source>
</reference>
<evidence type="ECO:0000256" key="3">
    <source>
        <dbReference type="PROSITE-ProRule" id="PRU00221"/>
    </source>
</evidence>
<dbReference type="PANTHER" id="PTHR19879:SF9">
    <property type="entry name" value="TRANSCRIPTION INITIATION FACTOR TFIID SUBUNIT 5"/>
    <property type="match status" value="1"/>
</dbReference>
<dbReference type="SUPFAM" id="SSF52540">
    <property type="entry name" value="P-loop containing nucleoside triphosphate hydrolases"/>
    <property type="match status" value="1"/>
</dbReference>
<feature type="repeat" description="WD" evidence="3">
    <location>
        <begin position="1243"/>
        <end position="1281"/>
    </location>
</feature>
<feature type="repeat" description="WD" evidence="3">
    <location>
        <begin position="1416"/>
        <end position="1449"/>
    </location>
</feature>
<dbReference type="SUPFAM" id="SSF50978">
    <property type="entry name" value="WD40 repeat-like"/>
    <property type="match status" value="2"/>
</dbReference>
<evidence type="ECO:0000259" key="5">
    <source>
        <dbReference type="Pfam" id="PF20703"/>
    </source>
</evidence>
<comment type="caution">
    <text evidence="6">The sequence shown here is derived from an EMBL/GenBank/DDBJ whole genome shotgun (WGS) entry which is preliminary data.</text>
</comment>
<dbReference type="Proteomes" id="UP000729733">
    <property type="component" value="Unassembled WGS sequence"/>
</dbReference>
<dbReference type="GO" id="GO:0004197">
    <property type="term" value="F:cysteine-type endopeptidase activity"/>
    <property type="evidence" value="ECO:0007669"/>
    <property type="project" value="InterPro"/>
</dbReference>
<dbReference type="Gene3D" id="3.40.50.300">
    <property type="entry name" value="P-loop containing nucleotide triphosphate hydrolases"/>
    <property type="match status" value="1"/>
</dbReference>
<evidence type="ECO:0000313" key="6">
    <source>
        <dbReference type="EMBL" id="MCC0179484.1"/>
    </source>
</evidence>
<dbReference type="PANTHER" id="PTHR19879">
    <property type="entry name" value="TRANSCRIPTION INITIATION FACTOR TFIID"/>
    <property type="match status" value="1"/>
</dbReference>
<dbReference type="Pfam" id="PF00656">
    <property type="entry name" value="Peptidase_C14"/>
    <property type="match status" value="1"/>
</dbReference>
<dbReference type="RefSeq" id="WP_229642585.1">
    <property type="nucleotide sequence ID" value="NZ_JADWDC010000087.1"/>
</dbReference>
<dbReference type="GO" id="GO:0006508">
    <property type="term" value="P:proteolysis"/>
    <property type="evidence" value="ECO:0007669"/>
    <property type="project" value="InterPro"/>
</dbReference>
<feature type="repeat" description="WD" evidence="3">
    <location>
        <begin position="1202"/>
        <end position="1233"/>
    </location>
</feature>
<dbReference type="InterPro" id="IPR015943">
    <property type="entry name" value="WD40/YVTN_repeat-like_dom_sf"/>
</dbReference>
<feature type="repeat" description="WD" evidence="3">
    <location>
        <begin position="1104"/>
        <end position="1145"/>
    </location>
</feature>
<feature type="domain" description="Peptidase C14 caspase" evidence="4">
    <location>
        <begin position="22"/>
        <end position="228"/>
    </location>
</feature>
<dbReference type="InterPro" id="IPR027417">
    <property type="entry name" value="P-loop_NTPase"/>
</dbReference>
<keyword evidence="7" id="KW-1185">Reference proteome</keyword>
<dbReference type="Gene3D" id="2.130.10.10">
    <property type="entry name" value="YVTN repeat-like/Quinoprotein amine dehydrogenase"/>
    <property type="match status" value="5"/>
</dbReference>
<evidence type="ECO:0000256" key="1">
    <source>
        <dbReference type="ARBA" id="ARBA00022574"/>
    </source>
</evidence>
<dbReference type="InterPro" id="IPR049052">
    <property type="entry name" value="nSTAND1"/>
</dbReference>
<dbReference type="PRINTS" id="PR00320">
    <property type="entry name" value="GPROTEINBRPT"/>
</dbReference>
<evidence type="ECO:0000313" key="7">
    <source>
        <dbReference type="Proteomes" id="UP000729733"/>
    </source>
</evidence>
<protein>
    <submittedName>
        <fullName evidence="6">Caspase family protein</fullName>
    </submittedName>
</protein>
<dbReference type="SMART" id="SM00320">
    <property type="entry name" value="WD40"/>
    <property type="match status" value="10"/>
</dbReference>
<dbReference type="InterPro" id="IPR020472">
    <property type="entry name" value="WD40_PAC1"/>
</dbReference>
<dbReference type="PROSITE" id="PS50082">
    <property type="entry name" value="WD_REPEATS_2"/>
    <property type="match status" value="9"/>
</dbReference>
<proteinExistence type="predicted"/>
<name>A0A964BUM4_9CYAN</name>
<feature type="repeat" description="WD" evidence="3">
    <location>
        <begin position="1373"/>
        <end position="1414"/>
    </location>
</feature>
<dbReference type="CDD" id="cd00200">
    <property type="entry name" value="WD40"/>
    <property type="match status" value="2"/>
</dbReference>
<feature type="domain" description="Novel STAND NTPase 1" evidence="5">
    <location>
        <begin position="528"/>
        <end position="949"/>
    </location>
</feature>
<feature type="repeat" description="WD" evidence="3">
    <location>
        <begin position="1457"/>
        <end position="1498"/>
    </location>
</feature>
<dbReference type="InterPro" id="IPR001680">
    <property type="entry name" value="WD40_rpt"/>
</dbReference>
<dbReference type="InterPro" id="IPR019775">
    <property type="entry name" value="WD40_repeat_CS"/>
</dbReference>
<feature type="repeat" description="WD" evidence="3">
    <location>
        <begin position="1331"/>
        <end position="1372"/>
    </location>
</feature>
<dbReference type="Pfam" id="PF00400">
    <property type="entry name" value="WD40"/>
    <property type="match status" value="9"/>
</dbReference>
<dbReference type="InterPro" id="IPR011600">
    <property type="entry name" value="Pept_C14_caspase"/>
</dbReference>
<gene>
    <name evidence="6" type="ORF">I4641_21220</name>
</gene>
<dbReference type="EMBL" id="JADWDC010000087">
    <property type="protein sequence ID" value="MCC0179484.1"/>
    <property type="molecule type" value="Genomic_DNA"/>
</dbReference>
<sequence length="1610" mass="178482">MCPRVKARSQKTPESKIAKLWILLVGVNQYQDRQNLPSLQYSALDCQGLGEALKEATASFPAKEVIIHHDFVSQPPYIANVQQSIAQIVRSATANDTILFYFSGHGILETTTQQVVLCLADTNTKKLLTTGLPLNTLLKQLSGCAASQQLIWLDACHSGGMTLRGTSKISLPDPSSQLVEVLRHKAAESKGFYALLSCDRSQQSWEFPELGHGVFTYYLMRGLRGEAADSQGIIEADALYQYVYHQTLRYIDKTNQQIRLINQQKSSRGERRLQSEFPLQTPKRIVEGFGKVVLGKRSPQRSQIDPRQALVIDGGHKANATTFALSQVLQSSGGFDLRYFPQTNEPWTEVKSAIATCLNSETKAKNDLEITTALLYLRAEIEVADTGESWLVLGDDTRLSRSWLRSILRNSLATQQIIILDCPGENSLMEWIEDLQLEAERGQCLIAANAPLENSAQFAEAILNTLKSADLEVGLPVAAWITQLQIALAGTGIVPQVWLSGTQGVIEVLPPKNAITGDRISLDLGICPYMGLQAFNEHSAEYFYGRKTLVQKLLNQVNHRLSVAVVGASGSGKSSAVQAGLMASLRQGKQIPGSDRWWIDCFRPGSQPIKALAGLLTNSGSKEKQAREKLQIEGLLYQGVEGFVRWLRSRREPMVLLVIDQFEELFTLAGENERQEFIALIVGALKYAGDRFKLVCTIRADFVASCLEISELAYILQKNSILLPPYLTEADYRHAIIKPAQKVGLEVEPGLTEILLQDLDRSPGGLPLLQFVLQKLWENRDNGKLTLKAYQKLGGIKGALEKQAQAVYDSLDPVSQDCARWIFLNLTQLGDGTEDTRRRITKSELVVAKYPQALIDKTLHTLTDAKLLVVNLDDGNSLGQSRSGENPPEDDELFLEAMSQEATVEVVHEILIRHWSSLRWWLEENRSRLRSQRQIEAAAILWQQKDRQDDFLLKGVRLAEAEEIYIEYTDELSDTATEYVACCIDARLAEQREAKRRLRKAQLTAVALGVLGLAATAFGIGAYRQKLIAQLENIDSLNAVAEAQLLSNQQLESVTTSVKAGKQLEQINGLGKKLVGQDNWQETKYQTTATLQQSIYGTQEVNRLVGHAEQVNTIGISDNGEFIITASDDQVVKIWDTQGNEIETFSGKEAQADPIISHQNKFSLTKLKTNNLSTSDRDILIAIEDETTVTTRSKSDNKIVNSYPHQAIVNSVSTTSDGKLLATGTVDGKINIWHQNGILQQTLMGHNGSIINIKFIPDLNQNGAYNLISTGVDKTVRIWQVFDHDRNGYEGIYSIVTSPSSLDNYVTADWDGKINFWRKNSDSKQKLVKTISAHEDIINQIKYSPDGKIIASAAWDKTIKLWDAETGKLIDTLIGHQDGVNTIAFTPDSQTLISASEDKTIKIWSILDKTKLIKTLEDHTDSIKAVTVSPDGQLIASGGYDNKIKIWSIAGELLQTIDAHKLAITSLQFIPDSNTLVSGSWDNTIKLWSIKNGGKTNNLLHTLTGHQDGVTTINLNSDGTVLASGSGDRNIKLWNTKTGELIKTLRGHTSQINSLAFSRNDQSIVSGEEQQGLFWWNLDLDNLLTQGCDRLADYLSTNPNIKETDKKLCQ</sequence>
<organism evidence="6 7">
    <name type="scientific">Waterburya agarophytonicola KI4</name>
    <dbReference type="NCBI Taxonomy" id="2874699"/>
    <lineage>
        <taxon>Bacteria</taxon>
        <taxon>Bacillati</taxon>
        <taxon>Cyanobacteriota</taxon>
        <taxon>Cyanophyceae</taxon>
        <taxon>Pleurocapsales</taxon>
        <taxon>Hyellaceae</taxon>
        <taxon>Waterburya</taxon>
        <taxon>Waterburya agarophytonicola</taxon>
    </lineage>
</organism>
<accession>A0A964BUM4</accession>
<feature type="repeat" description="WD" evidence="3">
    <location>
        <begin position="1545"/>
        <end position="1586"/>
    </location>
</feature>
<dbReference type="Pfam" id="PF20703">
    <property type="entry name" value="nSTAND1"/>
    <property type="match status" value="1"/>
</dbReference>
<dbReference type="SUPFAM" id="SSF52129">
    <property type="entry name" value="Caspase-like"/>
    <property type="match status" value="1"/>
</dbReference>
<keyword evidence="1 3" id="KW-0853">WD repeat</keyword>
<dbReference type="PROSITE" id="PS50294">
    <property type="entry name" value="WD_REPEATS_REGION"/>
    <property type="match status" value="9"/>
</dbReference>
<dbReference type="InterPro" id="IPR029030">
    <property type="entry name" value="Caspase-like_dom_sf"/>
</dbReference>
<feature type="repeat" description="WD" evidence="3">
    <location>
        <begin position="1503"/>
        <end position="1544"/>
    </location>
</feature>
<dbReference type="InterPro" id="IPR036322">
    <property type="entry name" value="WD40_repeat_dom_sf"/>
</dbReference>
<dbReference type="PROSITE" id="PS00678">
    <property type="entry name" value="WD_REPEATS_1"/>
    <property type="match status" value="2"/>
</dbReference>
<keyword evidence="2" id="KW-0677">Repeat</keyword>
<evidence type="ECO:0000256" key="2">
    <source>
        <dbReference type="ARBA" id="ARBA00022737"/>
    </source>
</evidence>
<dbReference type="Gene3D" id="3.40.50.1460">
    <property type="match status" value="1"/>
</dbReference>
<evidence type="ECO:0000259" key="4">
    <source>
        <dbReference type="Pfam" id="PF00656"/>
    </source>
</evidence>